<feature type="transmembrane region" description="Helical" evidence="5">
    <location>
        <begin position="190"/>
        <end position="209"/>
    </location>
</feature>
<dbReference type="Pfam" id="PF00999">
    <property type="entry name" value="Na_H_Exchanger"/>
    <property type="match status" value="1"/>
</dbReference>
<feature type="transmembrane region" description="Helical" evidence="5">
    <location>
        <begin position="355"/>
        <end position="379"/>
    </location>
</feature>
<dbReference type="RefSeq" id="WP_125406312.1">
    <property type="nucleotide sequence ID" value="NZ_JBEHHI010000001.1"/>
</dbReference>
<evidence type="ECO:0000256" key="3">
    <source>
        <dbReference type="ARBA" id="ARBA00022989"/>
    </source>
</evidence>
<feature type="transmembrane region" description="Helical" evidence="5">
    <location>
        <begin position="291"/>
        <end position="312"/>
    </location>
</feature>
<dbReference type="PANTHER" id="PTHR43021:SF2">
    <property type="entry name" value="CATION_H+ EXCHANGER DOMAIN-CONTAINING PROTEIN"/>
    <property type="match status" value="1"/>
</dbReference>
<keyword evidence="3 5" id="KW-1133">Transmembrane helix</keyword>
<name>A0ABV3XQC5_9RHOB</name>
<keyword evidence="2 5" id="KW-0812">Transmembrane</keyword>
<comment type="subcellular location">
    <subcellularLocation>
        <location evidence="1">Membrane</location>
        <topology evidence="1">Multi-pass membrane protein</topology>
    </subcellularLocation>
</comment>
<keyword evidence="4 5" id="KW-0472">Membrane</keyword>
<dbReference type="EMBL" id="JBEHHI010000001">
    <property type="protein sequence ID" value="MEX5727536.1"/>
    <property type="molecule type" value="Genomic_DNA"/>
</dbReference>
<dbReference type="Proteomes" id="UP001560019">
    <property type="component" value="Unassembled WGS sequence"/>
</dbReference>
<dbReference type="PANTHER" id="PTHR43021">
    <property type="entry name" value="NA(+)/H(+) ANTIPORTER-RELATED"/>
    <property type="match status" value="1"/>
</dbReference>
<feature type="domain" description="Cation/H+ exchanger transmembrane" evidence="6">
    <location>
        <begin position="16"/>
        <end position="369"/>
    </location>
</feature>
<gene>
    <name evidence="7" type="ORF">Ga0609869_000889</name>
</gene>
<comment type="caution">
    <text evidence="7">The sequence shown here is derived from an EMBL/GenBank/DDBJ whole genome shotgun (WGS) entry which is preliminary data.</text>
</comment>
<evidence type="ECO:0000256" key="2">
    <source>
        <dbReference type="ARBA" id="ARBA00022692"/>
    </source>
</evidence>
<feature type="transmembrane region" description="Helical" evidence="5">
    <location>
        <begin position="266"/>
        <end position="285"/>
    </location>
</feature>
<protein>
    <submittedName>
        <fullName evidence="7">Kef-type K+ transport system membrane component KefB</fullName>
    </submittedName>
</protein>
<proteinExistence type="predicted"/>
<feature type="transmembrane region" description="Helical" evidence="5">
    <location>
        <begin position="57"/>
        <end position="75"/>
    </location>
</feature>
<dbReference type="Gene3D" id="1.20.1530.20">
    <property type="match status" value="1"/>
</dbReference>
<organism evidence="7 8">
    <name type="scientific">Rhodovulum iodosum</name>
    <dbReference type="NCBI Taxonomy" id="68291"/>
    <lineage>
        <taxon>Bacteria</taxon>
        <taxon>Pseudomonadati</taxon>
        <taxon>Pseudomonadota</taxon>
        <taxon>Alphaproteobacteria</taxon>
        <taxon>Rhodobacterales</taxon>
        <taxon>Paracoccaceae</taxon>
        <taxon>Rhodovulum</taxon>
    </lineage>
</organism>
<dbReference type="InterPro" id="IPR038770">
    <property type="entry name" value="Na+/solute_symporter_sf"/>
</dbReference>
<evidence type="ECO:0000313" key="8">
    <source>
        <dbReference type="Proteomes" id="UP001560019"/>
    </source>
</evidence>
<feature type="transmembrane region" description="Helical" evidence="5">
    <location>
        <begin position="221"/>
        <end position="254"/>
    </location>
</feature>
<accession>A0ABV3XQC5</accession>
<evidence type="ECO:0000259" key="6">
    <source>
        <dbReference type="Pfam" id="PF00999"/>
    </source>
</evidence>
<feature type="transmembrane region" description="Helical" evidence="5">
    <location>
        <begin position="324"/>
        <end position="343"/>
    </location>
</feature>
<evidence type="ECO:0000256" key="5">
    <source>
        <dbReference type="SAM" id="Phobius"/>
    </source>
</evidence>
<evidence type="ECO:0000256" key="1">
    <source>
        <dbReference type="ARBA" id="ARBA00004141"/>
    </source>
</evidence>
<feature type="transmembrane region" description="Helical" evidence="5">
    <location>
        <begin position="87"/>
        <end position="111"/>
    </location>
</feature>
<keyword evidence="8" id="KW-1185">Reference proteome</keyword>
<reference evidence="7 8" key="1">
    <citation type="submission" date="2024-06" db="EMBL/GenBank/DDBJ databases">
        <title>Genome of Rhodovulum iodosum, a marine photoferrotroph.</title>
        <authorList>
            <person name="Bianchini G."/>
            <person name="Nikeleit V."/>
            <person name="Kappler A."/>
            <person name="Bryce C."/>
            <person name="Sanchez-Baracaldo P."/>
        </authorList>
    </citation>
    <scope>NUCLEOTIDE SEQUENCE [LARGE SCALE GENOMIC DNA]</scope>
    <source>
        <strain evidence="7 8">UT/N1</strain>
    </source>
</reference>
<sequence length="389" mass="39376">MTESLLLITFGVLLLASLALDALGRLTRLPRITLLVLFGLAIGPTGADLLPIDAQRWQALTADLALTMVAFLLGGELSRKALRARSGAILAVSLAVAGLSLAIIAGGLWLAGMPVALALLLGGIGLATDPAATHDVVRQTGARGPMTQTLMGVVAIDDAWGVIVFSVLLGLLLGGAAGLGAGLADGLAEVGLALALGLALGLPASYATGRIRPGEPTLAEALGLVLLCAGLSLWLGVSFLLAGMAAGAVIVNLARHHSYAFHEIEHISWPFLTLFFVLAGAAVDLRAADAALPLAAGVVVLRLAGRLAGGWIGGRLGGLSPRQAGWIGVALTPQAGVALGMALVASKALPELGQLLLSVTITTTIVFELVGPLLTRLALARAGETRRPT</sequence>
<dbReference type="InterPro" id="IPR006153">
    <property type="entry name" value="Cation/H_exchanger_TM"/>
</dbReference>
<evidence type="ECO:0000256" key="4">
    <source>
        <dbReference type="ARBA" id="ARBA00023136"/>
    </source>
</evidence>
<evidence type="ECO:0000313" key="7">
    <source>
        <dbReference type="EMBL" id="MEX5727536.1"/>
    </source>
</evidence>
<feature type="transmembrane region" description="Helical" evidence="5">
    <location>
        <begin position="159"/>
        <end position="183"/>
    </location>
</feature>